<gene>
    <name evidence="1" type="ORF">LCGC14_1372810</name>
</gene>
<dbReference type="EMBL" id="LAZR01008686">
    <property type="protein sequence ID" value="KKM77166.1"/>
    <property type="molecule type" value="Genomic_DNA"/>
</dbReference>
<name>A0A0F9KQZ0_9ZZZZ</name>
<dbReference type="AlphaFoldDB" id="A0A0F9KQZ0"/>
<sequence>MTQTLKKQEFEIREIEDYYHKFYKTQRSIRPLVLDYLFRNFCFVTKREKIRVLSYSEYERVNHELNIPIPLIHKFISKFLVDLVHFKMFLKHNSTVLFSRDQARKVIRIFLHKVYHLGPVFNYNRAKQNAEILRIKLDRLCFQPQIMTQIAVVVFITDFLDESKAQKAIQSNVRALCSCSAYAFHRTRNKIGISKSELAKF</sequence>
<evidence type="ECO:0000313" key="1">
    <source>
        <dbReference type="EMBL" id="KKM77166.1"/>
    </source>
</evidence>
<protein>
    <submittedName>
        <fullName evidence="1">Uncharacterized protein</fullName>
    </submittedName>
</protein>
<proteinExistence type="predicted"/>
<reference evidence="1" key="1">
    <citation type="journal article" date="2015" name="Nature">
        <title>Complex archaea that bridge the gap between prokaryotes and eukaryotes.</title>
        <authorList>
            <person name="Spang A."/>
            <person name="Saw J.H."/>
            <person name="Jorgensen S.L."/>
            <person name="Zaremba-Niedzwiedzka K."/>
            <person name="Martijn J."/>
            <person name="Lind A.E."/>
            <person name="van Eijk R."/>
            <person name="Schleper C."/>
            <person name="Guy L."/>
            <person name="Ettema T.J."/>
        </authorList>
    </citation>
    <scope>NUCLEOTIDE SEQUENCE</scope>
</reference>
<accession>A0A0F9KQZ0</accession>
<comment type="caution">
    <text evidence="1">The sequence shown here is derived from an EMBL/GenBank/DDBJ whole genome shotgun (WGS) entry which is preliminary data.</text>
</comment>
<organism evidence="1">
    <name type="scientific">marine sediment metagenome</name>
    <dbReference type="NCBI Taxonomy" id="412755"/>
    <lineage>
        <taxon>unclassified sequences</taxon>
        <taxon>metagenomes</taxon>
        <taxon>ecological metagenomes</taxon>
    </lineage>
</organism>